<dbReference type="Gene3D" id="3.40.50.2300">
    <property type="match status" value="1"/>
</dbReference>
<name>A0A4U0QEQ3_9RHOB</name>
<dbReference type="Proteomes" id="UP000306223">
    <property type="component" value="Unassembled WGS sequence"/>
</dbReference>
<dbReference type="GO" id="GO:0000160">
    <property type="term" value="P:phosphorelay signal transduction system"/>
    <property type="evidence" value="ECO:0007669"/>
    <property type="project" value="UniProtKB-KW"/>
</dbReference>
<feature type="domain" description="Response regulatory" evidence="4">
    <location>
        <begin position="28"/>
        <end position="144"/>
    </location>
</feature>
<dbReference type="InterPro" id="IPR011006">
    <property type="entry name" value="CheY-like_superfamily"/>
</dbReference>
<accession>A0A4U0QEQ3</accession>
<dbReference type="AlphaFoldDB" id="A0A4U0QEQ3"/>
<keyword evidence="6" id="KW-1185">Reference proteome</keyword>
<evidence type="ECO:0000313" key="6">
    <source>
        <dbReference type="Proteomes" id="UP000306223"/>
    </source>
</evidence>
<evidence type="ECO:0000259" key="4">
    <source>
        <dbReference type="PROSITE" id="PS50110"/>
    </source>
</evidence>
<organism evidence="5 6">
    <name type="scientific">Paracoccus hibiscisoli</name>
    <dbReference type="NCBI Taxonomy" id="2023261"/>
    <lineage>
        <taxon>Bacteria</taxon>
        <taxon>Pseudomonadati</taxon>
        <taxon>Pseudomonadota</taxon>
        <taxon>Alphaproteobacteria</taxon>
        <taxon>Rhodobacterales</taxon>
        <taxon>Paracoccaceae</taxon>
        <taxon>Paracoccus</taxon>
    </lineage>
</organism>
<dbReference type="Pfam" id="PF00072">
    <property type="entry name" value="Response_reg"/>
    <property type="match status" value="1"/>
</dbReference>
<dbReference type="OrthoDB" id="9811749at2"/>
<evidence type="ECO:0000256" key="1">
    <source>
        <dbReference type="ARBA" id="ARBA00022553"/>
    </source>
</evidence>
<evidence type="ECO:0000256" key="2">
    <source>
        <dbReference type="ARBA" id="ARBA00023012"/>
    </source>
</evidence>
<dbReference type="SUPFAM" id="SSF52172">
    <property type="entry name" value="CheY-like"/>
    <property type="match status" value="1"/>
</dbReference>
<feature type="modified residue" description="4-aspartylphosphate" evidence="3">
    <location>
        <position position="77"/>
    </location>
</feature>
<dbReference type="SMART" id="SM00448">
    <property type="entry name" value="REC"/>
    <property type="match status" value="1"/>
</dbReference>
<gene>
    <name evidence="5" type="ORF">FA740_17845</name>
</gene>
<dbReference type="PANTHER" id="PTHR45339:SF1">
    <property type="entry name" value="HYBRID SIGNAL TRANSDUCTION HISTIDINE KINASE J"/>
    <property type="match status" value="1"/>
</dbReference>
<dbReference type="PROSITE" id="PS50110">
    <property type="entry name" value="RESPONSE_REGULATORY"/>
    <property type="match status" value="1"/>
</dbReference>
<sequence>MSCSKLVSPRLIFWKMQRNGSGGLDQSMILIVDDNPTNRFILAKMLESRGYTVSEATNGPDAIEWIRTNDPAAVLMDINMPGMSGVEAALEIKRLLGSQAPAIIAVTSDNTSVRQIECKDAGFGGFIPKPVRMQSLFEIINQHLTPRAAVDP</sequence>
<dbReference type="CDD" id="cd17546">
    <property type="entry name" value="REC_hyHK_CKI1_RcsC-like"/>
    <property type="match status" value="1"/>
</dbReference>
<dbReference type="InterPro" id="IPR001789">
    <property type="entry name" value="Sig_transdc_resp-reg_receiver"/>
</dbReference>
<protein>
    <submittedName>
        <fullName evidence="5">Response regulator</fullName>
    </submittedName>
</protein>
<dbReference type="PANTHER" id="PTHR45339">
    <property type="entry name" value="HYBRID SIGNAL TRANSDUCTION HISTIDINE KINASE J"/>
    <property type="match status" value="1"/>
</dbReference>
<keyword evidence="1 3" id="KW-0597">Phosphoprotein</keyword>
<dbReference type="EMBL" id="SUNH01000041">
    <property type="protein sequence ID" value="TJZ79866.1"/>
    <property type="molecule type" value="Genomic_DNA"/>
</dbReference>
<comment type="caution">
    <text evidence="5">The sequence shown here is derived from an EMBL/GenBank/DDBJ whole genome shotgun (WGS) entry which is preliminary data.</text>
</comment>
<keyword evidence="2" id="KW-0902">Two-component regulatory system</keyword>
<proteinExistence type="predicted"/>
<evidence type="ECO:0000256" key="3">
    <source>
        <dbReference type="PROSITE-ProRule" id="PRU00169"/>
    </source>
</evidence>
<reference evidence="5 6" key="1">
    <citation type="submission" date="2019-04" db="EMBL/GenBank/DDBJ databases">
        <authorList>
            <person name="Li J."/>
        </authorList>
    </citation>
    <scope>NUCLEOTIDE SEQUENCE [LARGE SCALE GENOMIC DNA]</scope>
    <source>
        <strain evidence="5 6">CCTCC AB2016182</strain>
    </source>
</reference>
<evidence type="ECO:0000313" key="5">
    <source>
        <dbReference type="EMBL" id="TJZ79866.1"/>
    </source>
</evidence>